<reference evidence="8" key="1">
    <citation type="journal article" date="2021" name="bioRxiv">
        <title>Whole Genome Assembly and Annotation of Northern Wild Rice, Zizania palustris L., Supports a Whole Genome Duplication in the Zizania Genus.</title>
        <authorList>
            <person name="Haas M."/>
            <person name="Kono T."/>
            <person name="Macchietto M."/>
            <person name="Millas R."/>
            <person name="McGilp L."/>
            <person name="Shao M."/>
            <person name="Duquette J."/>
            <person name="Hirsch C.N."/>
            <person name="Kimball J."/>
        </authorList>
    </citation>
    <scope>NUCLEOTIDE SEQUENCE</scope>
    <source>
        <tissue evidence="8">Fresh leaf tissue</tissue>
    </source>
</reference>
<evidence type="ECO:0000256" key="2">
    <source>
        <dbReference type="ARBA" id="ARBA00009444"/>
    </source>
</evidence>
<evidence type="ECO:0000256" key="1">
    <source>
        <dbReference type="ARBA" id="ARBA00004167"/>
    </source>
</evidence>
<proteinExistence type="inferred from homology"/>
<comment type="caution">
    <text evidence="8">The sequence shown here is derived from an EMBL/GenBank/DDBJ whole genome shotgun (WGS) entry which is preliminary data.</text>
</comment>
<dbReference type="Proteomes" id="UP000729402">
    <property type="component" value="Unassembled WGS sequence"/>
</dbReference>
<keyword evidence="5" id="KW-0472">Membrane</keyword>
<dbReference type="InterPro" id="IPR028144">
    <property type="entry name" value="CYSTM_dom"/>
</dbReference>
<feature type="region of interest" description="Disordered" evidence="6">
    <location>
        <begin position="1"/>
        <end position="55"/>
    </location>
</feature>
<protein>
    <recommendedName>
        <fullName evidence="7">Cysteine-rich transmembrane domain-containing protein</fullName>
    </recommendedName>
</protein>
<dbReference type="EMBL" id="JAAALK010000285">
    <property type="protein sequence ID" value="KAG8066268.1"/>
    <property type="molecule type" value="Genomic_DNA"/>
</dbReference>
<evidence type="ECO:0000313" key="8">
    <source>
        <dbReference type="EMBL" id="KAG8066268.1"/>
    </source>
</evidence>
<dbReference type="PANTHER" id="PTHR31568">
    <property type="entry name" value="RCG49325, ISOFORM CRA_A"/>
    <property type="match status" value="1"/>
</dbReference>
<evidence type="ECO:0000256" key="4">
    <source>
        <dbReference type="ARBA" id="ARBA00022989"/>
    </source>
</evidence>
<keyword evidence="9" id="KW-1185">Reference proteome</keyword>
<gene>
    <name evidence="8" type="ORF">GUJ93_ZPchr0004g38836</name>
</gene>
<organism evidence="8 9">
    <name type="scientific">Zizania palustris</name>
    <name type="common">Northern wild rice</name>
    <dbReference type="NCBI Taxonomy" id="103762"/>
    <lineage>
        <taxon>Eukaryota</taxon>
        <taxon>Viridiplantae</taxon>
        <taxon>Streptophyta</taxon>
        <taxon>Embryophyta</taxon>
        <taxon>Tracheophyta</taxon>
        <taxon>Spermatophyta</taxon>
        <taxon>Magnoliopsida</taxon>
        <taxon>Liliopsida</taxon>
        <taxon>Poales</taxon>
        <taxon>Poaceae</taxon>
        <taxon>BOP clade</taxon>
        <taxon>Oryzoideae</taxon>
        <taxon>Oryzeae</taxon>
        <taxon>Zizaniinae</taxon>
        <taxon>Zizania</taxon>
    </lineage>
</organism>
<accession>A0A8J5S7C3</accession>
<comment type="similarity">
    <text evidence="2">Belongs to the CYSTM1 family.</text>
</comment>
<dbReference type="PANTHER" id="PTHR31568:SF122">
    <property type="entry name" value="PROTEIN CYSTEINE-RICH TRANSMEMBRANE MODULE 9"/>
    <property type="match status" value="1"/>
</dbReference>
<name>A0A8J5S7C3_ZIZPA</name>
<comment type="subcellular location">
    <subcellularLocation>
        <location evidence="1">Membrane</location>
        <topology evidence="1">Single-pass membrane protein</topology>
    </subcellularLocation>
</comment>
<dbReference type="InterPro" id="IPR044850">
    <property type="entry name" value="WIH1-like"/>
</dbReference>
<evidence type="ECO:0000313" key="9">
    <source>
        <dbReference type="Proteomes" id="UP000729402"/>
    </source>
</evidence>
<keyword evidence="3" id="KW-0812">Transmembrane</keyword>
<feature type="compositionally biased region" description="Polar residues" evidence="6">
    <location>
        <begin position="43"/>
        <end position="54"/>
    </location>
</feature>
<sequence>MSYQGPPPATAAYPPPGTTYPPPAYGAPPPVAADYPPKDYGAYQQQPPQDTQSRGDGFWKGCCAALCCCCLLDMCF</sequence>
<feature type="domain" description="Cysteine-rich transmembrane" evidence="7">
    <location>
        <begin position="43"/>
        <end position="76"/>
    </location>
</feature>
<dbReference type="Pfam" id="PF12734">
    <property type="entry name" value="CYSTM"/>
    <property type="match status" value="1"/>
</dbReference>
<feature type="compositionally biased region" description="Pro residues" evidence="6">
    <location>
        <begin position="1"/>
        <end position="31"/>
    </location>
</feature>
<evidence type="ECO:0000256" key="3">
    <source>
        <dbReference type="ARBA" id="ARBA00022692"/>
    </source>
</evidence>
<evidence type="ECO:0000256" key="6">
    <source>
        <dbReference type="SAM" id="MobiDB-lite"/>
    </source>
</evidence>
<dbReference type="GO" id="GO:0005886">
    <property type="term" value="C:plasma membrane"/>
    <property type="evidence" value="ECO:0007669"/>
    <property type="project" value="InterPro"/>
</dbReference>
<dbReference type="AlphaFoldDB" id="A0A8J5S7C3"/>
<keyword evidence="4" id="KW-1133">Transmembrane helix</keyword>
<reference evidence="8" key="2">
    <citation type="submission" date="2021-02" db="EMBL/GenBank/DDBJ databases">
        <authorList>
            <person name="Kimball J.A."/>
            <person name="Haas M.W."/>
            <person name="Macchietto M."/>
            <person name="Kono T."/>
            <person name="Duquette J."/>
            <person name="Shao M."/>
        </authorList>
    </citation>
    <scope>NUCLEOTIDE SEQUENCE</scope>
    <source>
        <tissue evidence="8">Fresh leaf tissue</tissue>
    </source>
</reference>
<evidence type="ECO:0000256" key="5">
    <source>
        <dbReference type="ARBA" id="ARBA00023136"/>
    </source>
</evidence>
<evidence type="ECO:0000259" key="7">
    <source>
        <dbReference type="Pfam" id="PF12734"/>
    </source>
</evidence>